<name>A0A2P7EC41_9SYNE</name>
<dbReference type="EMBL" id="PXVC01000074">
    <property type="protein sequence ID" value="PSI00785.1"/>
    <property type="molecule type" value="Genomic_DNA"/>
</dbReference>
<keyword evidence="2" id="KW-1185">Reference proteome</keyword>
<evidence type="ECO:0000313" key="1">
    <source>
        <dbReference type="EMBL" id="PSI00785.1"/>
    </source>
</evidence>
<dbReference type="Proteomes" id="UP000240206">
    <property type="component" value="Unassembled WGS sequence"/>
</dbReference>
<gene>
    <name evidence="1" type="ORF">C7K08_11240</name>
</gene>
<organism evidence="1 2">
    <name type="scientific">Synechococcus lacustris str. Tous</name>
    <dbReference type="NCBI Taxonomy" id="1910958"/>
    <lineage>
        <taxon>Bacteria</taxon>
        <taxon>Bacillati</taxon>
        <taxon>Cyanobacteriota</taxon>
        <taxon>Cyanophyceae</taxon>
        <taxon>Synechococcales</taxon>
        <taxon>Synechococcaceae</taxon>
        <taxon>Synechococcus</taxon>
    </lineage>
</organism>
<protein>
    <submittedName>
        <fullName evidence="1">Uncharacterized protein</fullName>
    </submittedName>
</protein>
<reference evidence="2" key="1">
    <citation type="submission" date="2018-03" db="EMBL/GenBank/DDBJ databases">
        <title>Ecological and genomic features of two cosmopolitan and abundant freshwater picocyanobacteria.</title>
        <authorList>
            <person name="Cabello-Yeves P.J."/>
            <person name="Picazo A."/>
            <person name="Camacho A."/>
            <person name="Callieri C."/>
            <person name="Rosselli R."/>
            <person name="Roda-Garcia J."/>
            <person name="Coutinho F.H."/>
            <person name="Rodriguez-Valera F."/>
        </authorList>
    </citation>
    <scope>NUCLEOTIDE SEQUENCE [LARGE SCALE GENOMIC DNA]</scope>
    <source>
        <strain evidence="2">Tous</strain>
    </source>
</reference>
<accession>A0A2P7EC41</accession>
<proteinExistence type="predicted"/>
<dbReference type="AlphaFoldDB" id="A0A2P7EC41"/>
<comment type="caution">
    <text evidence="1">The sequence shown here is derived from an EMBL/GenBank/DDBJ whole genome shotgun (WGS) entry which is preliminary data.</text>
</comment>
<evidence type="ECO:0000313" key="2">
    <source>
        <dbReference type="Proteomes" id="UP000240206"/>
    </source>
</evidence>
<sequence>MDYYLENIQESTDHKCNQKIAFTCPFCGSTGRTDAKKKHRKAALLWNQTQNSWVFYCAKKNSNDCFNSKTLSNFMDALNPVLAEAYRRERYLMGYTGKGYNCRAPEGIVGVSTEKL</sequence>